<comment type="caution">
    <text evidence="8">The sequence shown here is derived from an EMBL/GenBank/DDBJ whole genome shotgun (WGS) entry which is preliminary data.</text>
</comment>
<dbReference type="PANTHER" id="PTHR43214:SF24">
    <property type="entry name" value="TRANSCRIPTIONAL REGULATORY PROTEIN NARL-RELATED"/>
    <property type="match status" value="1"/>
</dbReference>
<dbReference type="InterPro" id="IPR058245">
    <property type="entry name" value="NreC/VraR/RcsB-like_REC"/>
</dbReference>
<evidence type="ECO:0000256" key="1">
    <source>
        <dbReference type="ARBA" id="ARBA00022553"/>
    </source>
</evidence>
<feature type="domain" description="Response regulatory" evidence="7">
    <location>
        <begin position="9"/>
        <end position="126"/>
    </location>
</feature>
<keyword evidence="2" id="KW-0805">Transcription regulation</keyword>
<organism evidence="8 9">
    <name type="scientific">Gordonia jacobaea</name>
    <dbReference type="NCBI Taxonomy" id="122202"/>
    <lineage>
        <taxon>Bacteria</taxon>
        <taxon>Bacillati</taxon>
        <taxon>Actinomycetota</taxon>
        <taxon>Actinomycetes</taxon>
        <taxon>Mycobacteriales</taxon>
        <taxon>Gordoniaceae</taxon>
        <taxon>Gordonia</taxon>
    </lineage>
</organism>
<dbReference type="Proteomes" id="UP000037247">
    <property type="component" value="Unassembled WGS sequence"/>
</dbReference>
<dbReference type="Gene3D" id="3.40.50.2300">
    <property type="match status" value="1"/>
</dbReference>
<dbReference type="CDD" id="cd17535">
    <property type="entry name" value="REC_NarL-like"/>
    <property type="match status" value="1"/>
</dbReference>
<dbReference type="PRINTS" id="PR00038">
    <property type="entry name" value="HTHLUXR"/>
</dbReference>
<evidence type="ECO:0000256" key="5">
    <source>
        <dbReference type="PROSITE-ProRule" id="PRU00169"/>
    </source>
</evidence>
<dbReference type="InterPro" id="IPR000792">
    <property type="entry name" value="Tscrpt_reg_LuxR_C"/>
</dbReference>
<keyword evidence="1 5" id="KW-0597">Phosphoprotein</keyword>
<dbReference type="SMART" id="SM00421">
    <property type="entry name" value="HTH_LUXR"/>
    <property type="match status" value="1"/>
</dbReference>
<gene>
    <name evidence="8" type="ORF">ABW18_15740</name>
</gene>
<dbReference type="SMART" id="SM00448">
    <property type="entry name" value="REC"/>
    <property type="match status" value="1"/>
</dbReference>
<keyword evidence="3" id="KW-0238">DNA-binding</keyword>
<evidence type="ECO:0000256" key="2">
    <source>
        <dbReference type="ARBA" id="ARBA00023015"/>
    </source>
</evidence>
<dbReference type="Pfam" id="PF00196">
    <property type="entry name" value="GerE"/>
    <property type="match status" value="1"/>
</dbReference>
<keyword evidence="4" id="KW-0804">Transcription</keyword>
<dbReference type="InterPro" id="IPR039420">
    <property type="entry name" value="WalR-like"/>
</dbReference>
<evidence type="ECO:0000313" key="8">
    <source>
        <dbReference type="EMBL" id="KNA90355.1"/>
    </source>
</evidence>
<evidence type="ECO:0000256" key="4">
    <source>
        <dbReference type="ARBA" id="ARBA00023163"/>
    </source>
</evidence>
<feature type="modified residue" description="4-aspartylphosphate" evidence="5">
    <location>
        <position position="60"/>
    </location>
</feature>
<evidence type="ECO:0000313" key="9">
    <source>
        <dbReference type="Proteomes" id="UP000037247"/>
    </source>
</evidence>
<keyword evidence="9" id="KW-1185">Reference proteome</keyword>
<sequence>MSSRSDQISILVVDDHPVVRDGIRGMLEREADLTVVGEATSGDEALTQVAALTPDVVLMDLRMPGSDGVGAIRALRAADRDWPRILVLTTYDTDTDIHAAVDAGADGYLLKATPREDLISAVRRAAAGHSVLDPSVAGSLMSRNRADTLTEREREVLHAIAGGGTNRQVAAELMISEATVKTHLLRLYPKLGVADRAAAVRVAFERGLIR</sequence>
<dbReference type="PANTHER" id="PTHR43214">
    <property type="entry name" value="TWO-COMPONENT RESPONSE REGULATOR"/>
    <property type="match status" value="1"/>
</dbReference>
<evidence type="ECO:0000256" key="3">
    <source>
        <dbReference type="ARBA" id="ARBA00023125"/>
    </source>
</evidence>
<dbReference type="PROSITE" id="PS50110">
    <property type="entry name" value="RESPONSE_REGULATORY"/>
    <property type="match status" value="1"/>
</dbReference>
<name>A0ABR5I9L6_9ACTN</name>
<dbReference type="InterPro" id="IPR016032">
    <property type="entry name" value="Sig_transdc_resp-reg_C-effctor"/>
</dbReference>
<dbReference type="SUPFAM" id="SSF46894">
    <property type="entry name" value="C-terminal effector domain of the bipartite response regulators"/>
    <property type="match status" value="1"/>
</dbReference>
<dbReference type="InterPro" id="IPR001789">
    <property type="entry name" value="Sig_transdc_resp-reg_receiver"/>
</dbReference>
<proteinExistence type="predicted"/>
<dbReference type="Pfam" id="PF00072">
    <property type="entry name" value="Response_reg"/>
    <property type="match status" value="1"/>
</dbReference>
<dbReference type="InterPro" id="IPR011006">
    <property type="entry name" value="CheY-like_superfamily"/>
</dbReference>
<evidence type="ECO:0000259" key="7">
    <source>
        <dbReference type="PROSITE" id="PS50110"/>
    </source>
</evidence>
<dbReference type="PROSITE" id="PS00622">
    <property type="entry name" value="HTH_LUXR_1"/>
    <property type="match status" value="1"/>
</dbReference>
<evidence type="ECO:0000259" key="6">
    <source>
        <dbReference type="PROSITE" id="PS50043"/>
    </source>
</evidence>
<feature type="domain" description="HTH luxR-type" evidence="6">
    <location>
        <begin position="142"/>
        <end position="207"/>
    </location>
</feature>
<dbReference type="RefSeq" id="WP_049699927.1">
    <property type="nucleotide sequence ID" value="NZ_CBDRLS010000002.1"/>
</dbReference>
<protein>
    <submittedName>
        <fullName evidence="8">LuxR family transcriptional regulator</fullName>
    </submittedName>
</protein>
<dbReference type="PROSITE" id="PS50043">
    <property type="entry name" value="HTH_LUXR_2"/>
    <property type="match status" value="1"/>
</dbReference>
<accession>A0ABR5I9L6</accession>
<reference evidence="8 9" key="1">
    <citation type="submission" date="2015-05" db="EMBL/GenBank/DDBJ databases">
        <title>Draft genome sequence of the bacterium Gordonia jacobaea a new member of the Gordonia genus.</title>
        <authorList>
            <person name="Jimenez-Galisteo G."/>
            <person name="Dominguez A."/>
            <person name="Munoz E."/>
            <person name="Vinas M."/>
        </authorList>
    </citation>
    <scope>NUCLEOTIDE SEQUENCE [LARGE SCALE GENOMIC DNA]</scope>
    <source>
        <strain evidence="9">mv1</strain>
    </source>
</reference>
<dbReference type="CDD" id="cd06170">
    <property type="entry name" value="LuxR_C_like"/>
    <property type="match status" value="1"/>
</dbReference>
<dbReference type="EMBL" id="LDTZ01000019">
    <property type="protein sequence ID" value="KNA90355.1"/>
    <property type="molecule type" value="Genomic_DNA"/>
</dbReference>
<dbReference type="SUPFAM" id="SSF52172">
    <property type="entry name" value="CheY-like"/>
    <property type="match status" value="1"/>
</dbReference>